<evidence type="ECO:0000259" key="3">
    <source>
        <dbReference type="Pfam" id="PF05199"/>
    </source>
</evidence>
<dbReference type="Pfam" id="PF05199">
    <property type="entry name" value="GMC_oxred_C"/>
    <property type="match status" value="1"/>
</dbReference>
<comment type="caution">
    <text evidence="4">The sequence shown here is derived from an EMBL/GenBank/DDBJ whole genome shotgun (WGS) entry which is preliminary data.</text>
</comment>
<dbReference type="Proteomes" id="UP001054945">
    <property type="component" value="Unassembled WGS sequence"/>
</dbReference>
<dbReference type="InterPro" id="IPR012132">
    <property type="entry name" value="GMC_OxRdtase"/>
</dbReference>
<gene>
    <name evidence="4" type="ORF">CEXT_518901</name>
</gene>
<protein>
    <recommendedName>
        <fullName evidence="3">Glucose-methanol-choline oxidoreductase C-terminal domain-containing protein</fullName>
    </recommendedName>
</protein>
<dbReference type="AlphaFoldDB" id="A0AAV4WSU4"/>
<dbReference type="SUPFAM" id="SSF51905">
    <property type="entry name" value="FAD/NAD(P)-binding domain"/>
    <property type="match status" value="1"/>
</dbReference>
<reference evidence="4 5" key="1">
    <citation type="submission" date="2021-06" db="EMBL/GenBank/DDBJ databases">
        <title>Caerostris extrusa draft genome.</title>
        <authorList>
            <person name="Kono N."/>
            <person name="Arakawa K."/>
        </authorList>
    </citation>
    <scope>NUCLEOTIDE SEQUENCE [LARGE SCALE GENOMIC DNA]</scope>
</reference>
<dbReference type="GO" id="GO:0016614">
    <property type="term" value="F:oxidoreductase activity, acting on CH-OH group of donors"/>
    <property type="evidence" value="ECO:0007669"/>
    <property type="project" value="InterPro"/>
</dbReference>
<dbReference type="EMBL" id="BPLR01016649">
    <property type="protein sequence ID" value="GIY85358.1"/>
    <property type="molecule type" value="Genomic_DNA"/>
</dbReference>
<sequence length="77" mass="8417">MNDMVDLVNDWPIAVKGVKNLRVVDGSIMPNLVTGNTNAPIIMIAEKASDMIKEDNPDRKSCSRGDQNSVKENSVLC</sequence>
<dbReference type="InterPro" id="IPR036188">
    <property type="entry name" value="FAD/NAD-bd_sf"/>
</dbReference>
<evidence type="ECO:0000313" key="4">
    <source>
        <dbReference type="EMBL" id="GIY85358.1"/>
    </source>
</evidence>
<dbReference type="Gene3D" id="3.50.50.60">
    <property type="entry name" value="FAD/NAD(P)-binding domain"/>
    <property type="match status" value="1"/>
</dbReference>
<keyword evidence="5" id="KW-1185">Reference proteome</keyword>
<evidence type="ECO:0000256" key="1">
    <source>
        <dbReference type="ARBA" id="ARBA00010790"/>
    </source>
</evidence>
<dbReference type="PANTHER" id="PTHR11552">
    <property type="entry name" value="GLUCOSE-METHANOL-CHOLINE GMC OXIDOREDUCTASE"/>
    <property type="match status" value="1"/>
</dbReference>
<proteinExistence type="inferred from homology"/>
<dbReference type="PANTHER" id="PTHR11552:SF147">
    <property type="entry name" value="CHOLINE DEHYDROGENASE, MITOCHONDRIAL"/>
    <property type="match status" value="1"/>
</dbReference>
<evidence type="ECO:0000256" key="2">
    <source>
        <dbReference type="SAM" id="MobiDB-lite"/>
    </source>
</evidence>
<evidence type="ECO:0000313" key="5">
    <source>
        <dbReference type="Proteomes" id="UP001054945"/>
    </source>
</evidence>
<dbReference type="GO" id="GO:0050660">
    <property type="term" value="F:flavin adenine dinucleotide binding"/>
    <property type="evidence" value="ECO:0007669"/>
    <property type="project" value="InterPro"/>
</dbReference>
<feature type="compositionally biased region" description="Basic and acidic residues" evidence="2">
    <location>
        <begin position="52"/>
        <end position="63"/>
    </location>
</feature>
<name>A0AAV4WSU4_CAEEX</name>
<feature type="region of interest" description="Disordered" evidence="2">
    <location>
        <begin position="52"/>
        <end position="77"/>
    </location>
</feature>
<dbReference type="InterPro" id="IPR007867">
    <property type="entry name" value="GMC_OxRtase_C"/>
</dbReference>
<organism evidence="4 5">
    <name type="scientific">Caerostris extrusa</name>
    <name type="common">Bark spider</name>
    <name type="synonym">Caerostris bankana</name>
    <dbReference type="NCBI Taxonomy" id="172846"/>
    <lineage>
        <taxon>Eukaryota</taxon>
        <taxon>Metazoa</taxon>
        <taxon>Ecdysozoa</taxon>
        <taxon>Arthropoda</taxon>
        <taxon>Chelicerata</taxon>
        <taxon>Arachnida</taxon>
        <taxon>Araneae</taxon>
        <taxon>Araneomorphae</taxon>
        <taxon>Entelegynae</taxon>
        <taxon>Araneoidea</taxon>
        <taxon>Araneidae</taxon>
        <taxon>Caerostris</taxon>
    </lineage>
</organism>
<feature type="compositionally biased region" description="Polar residues" evidence="2">
    <location>
        <begin position="64"/>
        <end position="77"/>
    </location>
</feature>
<accession>A0AAV4WSU4</accession>
<comment type="similarity">
    <text evidence="1">Belongs to the GMC oxidoreductase family.</text>
</comment>
<feature type="domain" description="Glucose-methanol-choline oxidoreductase C-terminal" evidence="3">
    <location>
        <begin position="13"/>
        <end position="45"/>
    </location>
</feature>